<keyword evidence="5" id="KW-1185">Reference proteome</keyword>
<name>A0ABW8Q0Q0_9NEIS</name>
<dbReference type="PANTHER" id="PTHR47485:SF1">
    <property type="entry name" value="THYLAKOID LUMENAL 17.4 KDA PROTEIN, CHLOROPLASTIC"/>
    <property type="match status" value="1"/>
</dbReference>
<keyword evidence="3" id="KW-0472">Membrane</keyword>
<comment type="caution">
    <text evidence="4">The sequence shown here is derived from an EMBL/GenBank/DDBJ whole genome shotgun (WGS) entry which is preliminary data.</text>
</comment>
<dbReference type="Pfam" id="PF00805">
    <property type="entry name" value="Pentapeptide"/>
    <property type="match status" value="2"/>
</dbReference>
<sequence length="387" mass="43973">MDLSYSNLSGLYFREVNLSHADFRGANLKNTHFYWATLFDADFSGADISEANIEESSLVQANLTKADLSKTYIAYSYLEDANLQDANCQETNFQRTQLQGANLYGANFYGARFVATTIEENQFIHIRFPESIESPFWDTGLVSLQAQIAESENKIRQLEKELEQAKSVADQESQEEINRLENQLKQEREEKNRFSERLKDVSKKELNSRIQDAIDALEHALKNTDKQIENNENAARLFKFFGIGLFVIGIILLIAFRFVSPPDSLPTLLFYTFPIITLMLIGTTCLRHQKNLLGEVRHFSNMKHQIELYSGLLKASLPAAASYYESEKAGEYVQETFTQIRNRLLSNPYLPDNSSADKQSDNDLGSDKVLDLLNKIADLSGKKPMGN</sequence>
<keyword evidence="1" id="KW-0677">Repeat</keyword>
<dbReference type="InterPro" id="IPR001646">
    <property type="entry name" value="5peptide_repeat"/>
</dbReference>
<proteinExistence type="predicted"/>
<evidence type="ECO:0000256" key="3">
    <source>
        <dbReference type="SAM" id="Phobius"/>
    </source>
</evidence>
<protein>
    <submittedName>
        <fullName evidence="4">Pentapeptide repeat-containing protein</fullName>
    </submittedName>
</protein>
<dbReference type="Proteomes" id="UP001621964">
    <property type="component" value="Unassembled WGS sequence"/>
</dbReference>
<feature type="transmembrane region" description="Helical" evidence="3">
    <location>
        <begin position="268"/>
        <end position="286"/>
    </location>
</feature>
<evidence type="ECO:0000313" key="5">
    <source>
        <dbReference type="Proteomes" id="UP001621964"/>
    </source>
</evidence>
<evidence type="ECO:0000256" key="2">
    <source>
        <dbReference type="SAM" id="Coils"/>
    </source>
</evidence>
<keyword evidence="3" id="KW-1133">Transmembrane helix</keyword>
<feature type="transmembrane region" description="Helical" evidence="3">
    <location>
        <begin position="237"/>
        <end position="256"/>
    </location>
</feature>
<accession>A0ABW8Q0Q0</accession>
<organism evidence="4 5">
    <name type="scientific">Neisseria oralis</name>
    <dbReference type="NCBI Taxonomy" id="1107316"/>
    <lineage>
        <taxon>Bacteria</taxon>
        <taxon>Pseudomonadati</taxon>
        <taxon>Pseudomonadota</taxon>
        <taxon>Betaproteobacteria</taxon>
        <taxon>Neisseriales</taxon>
        <taxon>Neisseriaceae</taxon>
        <taxon>Neisseria</taxon>
    </lineage>
</organism>
<evidence type="ECO:0000313" key="4">
    <source>
        <dbReference type="EMBL" id="MFK7641106.1"/>
    </source>
</evidence>
<evidence type="ECO:0000256" key="1">
    <source>
        <dbReference type="ARBA" id="ARBA00022737"/>
    </source>
</evidence>
<reference evidence="4 5" key="1">
    <citation type="submission" date="2024-11" db="EMBL/GenBank/DDBJ databases">
        <authorList>
            <person name="Mikucki A.G."/>
            <person name="Kahler C.M."/>
        </authorList>
    </citation>
    <scope>NUCLEOTIDE SEQUENCE [LARGE SCALE GENOMIC DNA]</scope>
    <source>
        <strain evidence="4 5">EXNM717</strain>
    </source>
</reference>
<feature type="coiled-coil region" evidence="2">
    <location>
        <begin position="141"/>
        <end position="234"/>
    </location>
</feature>
<dbReference type="Gene3D" id="2.160.20.80">
    <property type="entry name" value="E3 ubiquitin-protein ligase SopA"/>
    <property type="match status" value="1"/>
</dbReference>
<dbReference type="RefSeq" id="WP_405385385.1">
    <property type="nucleotide sequence ID" value="NZ_JBJGEB010000001.1"/>
</dbReference>
<dbReference type="EMBL" id="JBJGEB010000001">
    <property type="protein sequence ID" value="MFK7641106.1"/>
    <property type="molecule type" value="Genomic_DNA"/>
</dbReference>
<dbReference type="SUPFAM" id="SSF141571">
    <property type="entry name" value="Pentapeptide repeat-like"/>
    <property type="match status" value="1"/>
</dbReference>
<keyword evidence="3" id="KW-0812">Transmembrane</keyword>
<dbReference type="PANTHER" id="PTHR47485">
    <property type="entry name" value="THYLAKOID LUMENAL 17.4 KDA PROTEIN, CHLOROPLASTIC"/>
    <property type="match status" value="1"/>
</dbReference>
<keyword evidence="2" id="KW-0175">Coiled coil</keyword>
<gene>
    <name evidence="4" type="ORF">ACI43T_01125</name>
</gene>